<organism evidence="1 2">
    <name type="scientific">Panagrolaimus sp. PS1159</name>
    <dbReference type="NCBI Taxonomy" id="55785"/>
    <lineage>
        <taxon>Eukaryota</taxon>
        <taxon>Metazoa</taxon>
        <taxon>Ecdysozoa</taxon>
        <taxon>Nematoda</taxon>
        <taxon>Chromadorea</taxon>
        <taxon>Rhabditida</taxon>
        <taxon>Tylenchina</taxon>
        <taxon>Panagrolaimomorpha</taxon>
        <taxon>Panagrolaimoidea</taxon>
        <taxon>Panagrolaimidae</taxon>
        <taxon>Panagrolaimus</taxon>
    </lineage>
</organism>
<accession>A0AC35FML8</accession>
<proteinExistence type="predicted"/>
<dbReference type="Proteomes" id="UP000887580">
    <property type="component" value="Unplaced"/>
</dbReference>
<reference evidence="2" key="1">
    <citation type="submission" date="2022-11" db="UniProtKB">
        <authorList>
            <consortium name="WormBaseParasite"/>
        </authorList>
    </citation>
    <scope>IDENTIFICATION</scope>
</reference>
<dbReference type="WBParaSite" id="PS1159_v2.g19001.t1">
    <property type="protein sequence ID" value="PS1159_v2.g19001.t1"/>
    <property type="gene ID" value="PS1159_v2.g19001"/>
</dbReference>
<evidence type="ECO:0000313" key="2">
    <source>
        <dbReference type="WBParaSite" id="PS1159_v2.g19001.t1"/>
    </source>
</evidence>
<evidence type="ECO:0000313" key="1">
    <source>
        <dbReference type="Proteomes" id="UP000887580"/>
    </source>
</evidence>
<protein>
    <submittedName>
        <fullName evidence="2">Mediator complex subunit 19</fullName>
    </submittedName>
</protein>
<sequence length="191" mass="21940">MDPTISTGSLKISLKIPPPRRTSCPFYLMKESLPRITSTNLRTLIEKPPITGKLIMPPNDLKGFSLIPGTVAEAYRLFDTSDVTRLLGRVPTMAPIDDDSKNYDEFGNNYGDPESEKKSHRMKLKRTLDDNEDEGNEKKKKHVYDESEGGEKRKKHKKEKKKSKKEKKKDKERKDVDTDDNNSRPSFNSFH</sequence>
<name>A0AC35FML8_9BILA</name>